<dbReference type="GO" id="GO:0000725">
    <property type="term" value="P:recombinational repair"/>
    <property type="evidence" value="ECO:0007669"/>
    <property type="project" value="TreeGrafter"/>
</dbReference>
<keyword evidence="5 15" id="KW-0378">Hydrolase</keyword>
<keyword evidence="20" id="KW-1185">Reference proteome</keyword>
<accession>A0A7Z0ITQ8</accession>
<dbReference type="Gene3D" id="3.40.50.300">
    <property type="entry name" value="P-loop containing nucleotide triphosphate hydrolases"/>
    <property type="match status" value="3"/>
</dbReference>
<dbReference type="EC" id="5.6.2.4" evidence="13"/>
<reference evidence="19 20" key="1">
    <citation type="submission" date="2020-07" db="EMBL/GenBank/DDBJ databases">
        <title>Sequencing the genomes of 1000 actinobacteria strains.</title>
        <authorList>
            <person name="Klenk H.-P."/>
        </authorList>
    </citation>
    <scope>NUCLEOTIDE SEQUENCE [LARGE SCALE GENOMIC DNA]</scope>
    <source>
        <strain evidence="19 20">DSM 26487</strain>
    </source>
</reference>
<keyword evidence="7 19" id="KW-0269">Exonuclease</keyword>
<dbReference type="GO" id="GO:0043138">
    <property type="term" value="F:3'-5' DNA helicase activity"/>
    <property type="evidence" value="ECO:0007669"/>
    <property type="project" value="UniProtKB-EC"/>
</dbReference>
<dbReference type="GO" id="GO:0004527">
    <property type="term" value="F:exonuclease activity"/>
    <property type="evidence" value="ECO:0007669"/>
    <property type="project" value="UniProtKB-KW"/>
</dbReference>
<keyword evidence="10" id="KW-0234">DNA repair</keyword>
<dbReference type="InterPro" id="IPR014016">
    <property type="entry name" value="UvrD-like_ATP-bd"/>
</dbReference>
<evidence type="ECO:0000259" key="17">
    <source>
        <dbReference type="PROSITE" id="PS51198"/>
    </source>
</evidence>
<dbReference type="InterPro" id="IPR000212">
    <property type="entry name" value="DNA_helicase_UvrD/REP"/>
</dbReference>
<comment type="catalytic activity">
    <reaction evidence="12">
        <text>Couples ATP hydrolysis with the unwinding of duplex DNA by translocating in the 3'-5' direction.</text>
        <dbReference type="EC" id="5.6.2.4"/>
    </reaction>
</comment>
<dbReference type="Pfam" id="PF12705">
    <property type="entry name" value="PDDEXK_1"/>
    <property type="match status" value="1"/>
</dbReference>
<dbReference type="GO" id="GO:0005829">
    <property type="term" value="C:cytosol"/>
    <property type="evidence" value="ECO:0007669"/>
    <property type="project" value="TreeGrafter"/>
</dbReference>
<keyword evidence="2" id="KW-0540">Nuclease</keyword>
<dbReference type="PROSITE" id="PS51217">
    <property type="entry name" value="UVRD_HELICASE_CTER"/>
    <property type="match status" value="1"/>
</dbReference>
<protein>
    <recommendedName>
        <fullName evidence="13">DNA 3'-5' helicase</fullName>
        <ecNumber evidence="13">5.6.2.4</ecNumber>
    </recommendedName>
</protein>
<evidence type="ECO:0000256" key="4">
    <source>
        <dbReference type="ARBA" id="ARBA00022763"/>
    </source>
</evidence>
<keyword evidence="8 15" id="KW-0067">ATP-binding</keyword>
<sequence>MSVAYRLAPPPSAAAVPVLDEHQRSVVEHPGGPLLVLAGPGTGKTTTLVEAVVDRIENRGVRPDQLLALTFSRKAAEQLRDRVTARLGRTLSGAVSSTFHSFAYGLVRRYAPAELYTAPLTLLSAPEADVVLQELLSEHPESVRWPERFRMAVGTRGFAREVQTVIARARERGLDPDQLVALGRDEGIEEFVAAGWFLEQYLDVLGAQSAIDYPDLIMRGVIEAERHAAELRAEFTCVFVDEYQDTDPSQVALLQALAGDGRDLIVVGDPDQSIYGFRGADVNGILDFPAQFPTRERRHAPVVALGTTRRFGSRLLRTSRSIAAGISVRGSIPVAAYDTFRNPHPLAQDPGRAEVLTFDTDRAETEHIADLLRRAHLEDGIDWSDMAVLVRSGRTSIPQLRRSLTAAGVPVEVASDETPLVREPAAAVLLDALGIVVDAAVESELDERYVRAERCEELLTGPLGGLDATDVRALTRTLRARFFDVSASELVRRAVLDPGSLVEAAASPLVEPEAFPLVEPGERQRAGVETNTIPSSATDDRVGLDTDSFVPHESGSTSGGGSSSGGGSTSGGEERVLGRVRRLADLLAEARRVLAGGAGAEQVLWTLWEGADWGQRLRAQVESGGSAARLAHRDLDAVVALFDTAAKIEGRQEFTSVETFLATLRAQEIPADTLADKGVRGSAVRLLTAHRSKGLEWGLVVVAHVQEGAWPDLRRRDSLLGPDRIAPALPDGRHGGRLPPLTRSAMLAEERRLFYVAATRARSRLVVTAVKSPDDDGDQPSRFINELGLREDQIRHRIGRPTRPLSLAGLVAELRRTAADPAQPVALREAAARRLQKLAATEVRGKRIALAADPSTWWGLRAPTYASAPVRPEDRPITLSASALEAILTCPAQWFLAREAGGAVTDSSSQGFGKVVHAIAEQLARGVLDAATVDDLMPFVDEVWGRLEFRTPWSAAREREAVREVLARFLTWHRRPGARTVIGFEEQLTAKVSLPSGETVRLNGYADRLELDESGRIVVVDLKTGKYPPTAQEVKEHGQLGLYQLAVEHGAASSLAPDATSGGAELIQLRHPAGSGSELPKVQVQAPEPPEIITQLEKAVATVRAEEFVARPGKQCDRCQFVALCPAQTSGSVLS</sequence>
<dbReference type="InterPro" id="IPR014017">
    <property type="entry name" value="DNA_helicase_UvrD-like_C"/>
</dbReference>
<evidence type="ECO:0000256" key="2">
    <source>
        <dbReference type="ARBA" id="ARBA00022722"/>
    </source>
</evidence>
<keyword evidence="6 15" id="KW-0347">Helicase</keyword>
<keyword evidence="3 15" id="KW-0547">Nucleotide-binding</keyword>
<evidence type="ECO:0000313" key="20">
    <source>
        <dbReference type="Proteomes" id="UP000564496"/>
    </source>
</evidence>
<evidence type="ECO:0000256" key="12">
    <source>
        <dbReference type="ARBA" id="ARBA00034617"/>
    </source>
</evidence>
<feature type="region of interest" description="Disordered" evidence="16">
    <location>
        <begin position="515"/>
        <end position="574"/>
    </location>
</feature>
<evidence type="ECO:0000256" key="1">
    <source>
        <dbReference type="ARBA" id="ARBA00009922"/>
    </source>
</evidence>
<organism evidence="19 20">
    <name type="scientific">Nocardioides panzhihuensis</name>
    <dbReference type="NCBI Taxonomy" id="860243"/>
    <lineage>
        <taxon>Bacteria</taxon>
        <taxon>Bacillati</taxon>
        <taxon>Actinomycetota</taxon>
        <taxon>Actinomycetes</taxon>
        <taxon>Propionibacteriales</taxon>
        <taxon>Nocardioidaceae</taxon>
        <taxon>Nocardioides</taxon>
    </lineage>
</organism>
<evidence type="ECO:0000256" key="3">
    <source>
        <dbReference type="ARBA" id="ARBA00022741"/>
    </source>
</evidence>
<dbReference type="Pfam" id="PF13361">
    <property type="entry name" value="UvrD_C"/>
    <property type="match status" value="1"/>
</dbReference>
<feature type="domain" description="UvrD-like helicase ATP-binding" evidence="17">
    <location>
        <begin position="17"/>
        <end position="312"/>
    </location>
</feature>
<gene>
    <name evidence="19" type="ORF">BJ988_003823</name>
</gene>
<evidence type="ECO:0000256" key="6">
    <source>
        <dbReference type="ARBA" id="ARBA00022806"/>
    </source>
</evidence>
<dbReference type="Gene3D" id="3.90.320.10">
    <property type="match status" value="1"/>
</dbReference>
<dbReference type="PANTHER" id="PTHR11070:SF59">
    <property type="entry name" value="DNA 3'-5' HELICASE"/>
    <property type="match status" value="1"/>
</dbReference>
<evidence type="ECO:0000256" key="10">
    <source>
        <dbReference type="ARBA" id="ARBA00023204"/>
    </source>
</evidence>
<evidence type="ECO:0000256" key="11">
    <source>
        <dbReference type="ARBA" id="ARBA00023235"/>
    </source>
</evidence>
<dbReference type="RefSeq" id="WP_343051687.1">
    <property type="nucleotide sequence ID" value="NZ_JACBZR010000001.1"/>
</dbReference>
<evidence type="ECO:0000256" key="15">
    <source>
        <dbReference type="PROSITE-ProRule" id="PRU00560"/>
    </source>
</evidence>
<feature type="domain" description="UvrD-like helicase C-terminal" evidence="18">
    <location>
        <begin position="313"/>
        <end position="694"/>
    </location>
</feature>
<comment type="catalytic activity">
    <reaction evidence="14">
        <text>ATP + H2O = ADP + phosphate + H(+)</text>
        <dbReference type="Rhea" id="RHEA:13065"/>
        <dbReference type="ChEBI" id="CHEBI:15377"/>
        <dbReference type="ChEBI" id="CHEBI:15378"/>
        <dbReference type="ChEBI" id="CHEBI:30616"/>
        <dbReference type="ChEBI" id="CHEBI:43474"/>
        <dbReference type="ChEBI" id="CHEBI:456216"/>
        <dbReference type="EC" id="5.6.2.4"/>
    </reaction>
</comment>
<feature type="binding site" evidence="15">
    <location>
        <begin position="38"/>
        <end position="45"/>
    </location>
    <ligand>
        <name>ATP</name>
        <dbReference type="ChEBI" id="CHEBI:30616"/>
    </ligand>
</feature>
<dbReference type="GO" id="GO:0005524">
    <property type="term" value="F:ATP binding"/>
    <property type="evidence" value="ECO:0007669"/>
    <property type="project" value="UniProtKB-UniRule"/>
</dbReference>
<keyword evidence="11" id="KW-0413">Isomerase</keyword>
<evidence type="ECO:0000256" key="14">
    <source>
        <dbReference type="ARBA" id="ARBA00048988"/>
    </source>
</evidence>
<evidence type="ECO:0000256" key="7">
    <source>
        <dbReference type="ARBA" id="ARBA00022839"/>
    </source>
</evidence>
<name>A0A7Z0ITQ8_9ACTN</name>
<comment type="similarity">
    <text evidence="1">Belongs to the helicase family. UvrD subfamily.</text>
</comment>
<evidence type="ECO:0000256" key="9">
    <source>
        <dbReference type="ARBA" id="ARBA00023125"/>
    </source>
</evidence>
<dbReference type="SUPFAM" id="SSF52540">
    <property type="entry name" value="P-loop containing nucleoside triphosphate hydrolases"/>
    <property type="match status" value="1"/>
</dbReference>
<keyword evidence="4" id="KW-0227">DNA damage</keyword>
<evidence type="ECO:0000256" key="8">
    <source>
        <dbReference type="ARBA" id="ARBA00022840"/>
    </source>
</evidence>
<keyword evidence="9" id="KW-0238">DNA-binding</keyword>
<dbReference type="InterPro" id="IPR027417">
    <property type="entry name" value="P-loop_NTPase"/>
</dbReference>
<evidence type="ECO:0000256" key="13">
    <source>
        <dbReference type="ARBA" id="ARBA00034808"/>
    </source>
</evidence>
<dbReference type="PROSITE" id="PS51198">
    <property type="entry name" value="UVRD_HELICASE_ATP_BIND"/>
    <property type="match status" value="1"/>
</dbReference>
<dbReference type="GO" id="GO:0033202">
    <property type="term" value="C:DNA helicase complex"/>
    <property type="evidence" value="ECO:0007669"/>
    <property type="project" value="TreeGrafter"/>
</dbReference>
<dbReference type="EMBL" id="JACBZR010000001">
    <property type="protein sequence ID" value="NYI79175.1"/>
    <property type="molecule type" value="Genomic_DNA"/>
</dbReference>
<dbReference type="InterPro" id="IPR013986">
    <property type="entry name" value="DExx_box_DNA_helicase_dom_sf"/>
</dbReference>
<dbReference type="AlphaFoldDB" id="A0A7Z0ITQ8"/>
<dbReference type="CDD" id="cd17932">
    <property type="entry name" value="DEXQc_UvrD"/>
    <property type="match status" value="1"/>
</dbReference>
<dbReference type="InterPro" id="IPR011604">
    <property type="entry name" value="PDDEXK-like_dom_sf"/>
</dbReference>
<evidence type="ECO:0000256" key="16">
    <source>
        <dbReference type="SAM" id="MobiDB-lite"/>
    </source>
</evidence>
<dbReference type="GO" id="GO:0003677">
    <property type="term" value="F:DNA binding"/>
    <property type="evidence" value="ECO:0007669"/>
    <property type="project" value="UniProtKB-KW"/>
</dbReference>
<dbReference type="PANTHER" id="PTHR11070">
    <property type="entry name" value="UVRD / RECB / PCRA DNA HELICASE FAMILY MEMBER"/>
    <property type="match status" value="1"/>
</dbReference>
<comment type="caution">
    <text evidence="19">The sequence shown here is derived from an EMBL/GenBank/DDBJ whole genome shotgun (WGS) entry which is preliminary data.</text>
</comment>
<evidence type="ECO:0000313" key="19">
    <source>
        <dbReference type="EMBL" id="NYI79175.1"/>
    </source>
</evidence>
<dbReference type="InterPro" id="IPR038726">
    <property type="entry name" value="PDDEXK_AddAB-type"/>
</dbReference>
<proteinExistence type="inferred from homology"/>
<feature type="compositionally biased region" description="Gly residues" evidence="16">
    <location>
        <begin position="557"/>
        <end position="570"/>
    </location>
</feature>
<evidence type="ECO:0000256" key="5">
    <source>
        <dbReference type="ARBA" id="ARBA00022801"/>
    </source>
</evidence>
<evidence type="ECO:0000259" key="18">
    <source>
        <dbReference type="PROSITE" id="PS51217"/>
    </source>
</evidence>
<dbReference type="Pfam" id="PF00580">
    <property type="entry name" value="UvrD-helicase"/>
    <property type="match status" value="1"/>
</dbReference>
<dbReference type="Gene3D" id="1.10.10.160">
    <property type="match status" value="1"/>
</dbReference>
<dbReference type="Proteomes" id="UP000564496">
    <property type="component" value="Unassembled WGS sequence"/>
</dbReference>